<evidence type="ECO:0000313" key="2">
    <source>
        <dbReference type="Proteomes" id="UP001150603"/>
    </source>
</evidence>
<proteinExistence type="predicted"/>
<protein>
    <submittedName>
        <fullName evidence="1">Uncharacterized protein</fullName>
    </submittedName>
</protein>
<dbReference type="Proteomes" id="UP001150603">
    <property type="component" value="Unassembled WGS sequence"/>
</dbReference>
<gene>
    <name evidence="1" type="ORF">FBU59_003687</name>
</gene>
<feature type="non-terminal residue" evidence="1">
    <location>
        <position position="1"/>
    </location>
</feature>
<comment type="caution">
    <text evidence="1">The sequence shown here is derived from an EMBL/GenBank/DDBJ whole genome shotgun (WGS) entry which is preliminary data.</text>
</comment>
<organism evidence="1 2">
    <name type="scientific">Linderina macrospora</name>
    <dbReference type="NCBI Taxonomy" id="4868"/>
    <lineage>
        <taxon>Eukaryota</taxon>
        <taxon>Fungi</taxon>
        <taxon>Fungi incertae sedis</taxon>
        <taxon>Zoopagomycota</taxon>
        <taxon>Kickxellomycotina</taxon>
        <taxon>Kickxellomycetes</taxon>
        <taxon>Kickxellales</taxon>
        <taxon>Kickxellaceae</taxon>
        <taxon>Linderina</taxon>
    </lineage>
</organism>
<keyword evidence="2" id="KW-1185">Reference proteome</keyword>
<sequence length="307" mass="33513">LRAELAEVRLQLQSPLVHDPDHDSTSALGIGITKVKSLCDELAQAGTGSLSSIEDGVLEPKGTRRRQSLINDALKSSGSSTSLTSDIAVGTTDTDKQELNEDAVRQWIQSSLVQFPPQDLVLLHEVWKRIEYSDSSDENRTALRRELISVFTAPNKYGLKEAIHSRCNATLTRIVDNVSGNALGARKGRKNSIVNMIASGQHATAVVILYSVVIFCLGVITASYLNISQPMASSLPFGLSNNTAGAVSDGTDGGMNLVRQILVVDDTPAHSFYPPVRKRSPRSRFGEIMFYWVETLLWDESDMQIPT</sequence>
<evidence type="ECO:0000313" key="1">
    <source>
        <dbReference type="EMBL" id="KAJ1940834.1"/>
    </source>
</evidence>
<accession>A0ACC1J7R7</accession>
<name>A0ACC1J7R7_9FUNG</name>
<dbReference type="EMBL" id="JANBPW010002433">
    <property type="protein sequence ID" value="KAJ1940834.1"/>
    <property type="molecule type" value="Genomic_DNA"/>
</dbReference>
<reference evidence="1" key="1">
    <citation type="submission" date="2022-07" db="EMBL/GenBank/DDBJ databases">
        <title>Phylogenomic reconstructions and comparative analyses of Kickxellomycotina fungi.</title>
        <authorList>
            <person name="Reynolds N.K."/>
            <person name="Stajich J.E."/>
            <person name="Barry K."/>
            <person name="Grigoriev I.V."/>
            <person name="Crous P."/>
            <person name="Smith M.E."/>
        </authorList>
    </citation>
    <scope>NUCLEOTIDE SEQUENCE</scope>
    <source>
        <strain evidence="1">NRRL 5244</strain>
    </source>
</reference>